<dbReference type="GO" id="GO:0050821">
    <property type="term" value="P:protein stabilization"/>
    <property type="evidence" value="ECO:0007669"/>
    <property type="project" value="TreeGrafter"/>
</dbReference>
<dbReference type="InterPro" id="IPR013874">
    <property type="entry name" value="Cdc37_Hsp90-bd"/>
</dbReference>
<sequence length="473" mass="52799">MVLDYSKWDALELSDGSDIEAHSNVDKRSFIRAKQNQIHMEREQRRRQVQALKHEQVINGALLQRLNTLISALQSRHAGSSHGNPNPADIVFQAMMELASTKPEEDSPPPRPDGVFDPDLLPLPTYSKMLAALLDEVSKTLNKRQIDPEQRYEAFIKELGCEKITSESYHVGFDSSSVAKAKPGENSKQETKVELLNPNYSVAKSSSDTEDGQHPTRASPVAKVFGQIPASDYRASRDYLYSHPEILQNESETDGLFMEAYYAMLDQNDEKLGRQYVQQALLLQYCHLLGRDGVSLFFKRMATPGHQAREMFERDVVERFEKIRHMAKRDFKEKSEGVEQVQLYPTSENSSIRIQIPPVESEDEEVRKARSVFEKFSPGMRAALESGSLDEVNKVLSELAVEEAEKMVALLDQLRIFPGLSQASANSKAGCLSIEESIIDATTGEGKKRLQELQEAAVGGAGPTGSAVSPDPE</sequence>
<comment type="caution">
    <text evidence="9">The sequence shown here is derived from an EMBL/GenBank/DDBJ whole genome shotgun (WGS) entry which is preliminary data.</text>
</comment>
<evidence type="ECO:0000256" key="5">
    <source>
        <dbReference type="ARBA" id="ARBA00031396"/>
    </source>
</evidence>
<dbReference type="EMBL" id="MU865489">
    <property type="protein sequence ID" value="KAK4222135.1"/>
    <property type="molecule type" value="Genomic_DNA"/>
</dbReference>
<reference evidence="9" key="2">
    <citation type="submission" date="2023-05" db="EMBL/GenBank/DDBJ databases">
        <authorList>
            <consortium name="Lawrence Berkeley National Laboratory"/>
            <person name="Steindorff A."/>
            <person name="Hensen N."/>
            <person name="Bonometti L."/>
            <person name="Westerberg I."/>
            <person name="Brannstrom I.O."/>
            <person name="Guillou S."/>
            <person name="Cros-Aarteil S."/>
            <person name="Calhoun S."/>
            <person name="Haridas S."/>
            <person name="Kuo A."/>
            <person name="Mondo S."/>
            <person name="Pangilinan J."/>
            <person name="Riley R."/>
            <person name="Labutti K."/>
            <person name="Andreopoulos B."/>
            <person name="Lipzen A."/>
            <person name="Chen C."/>
            <person name="Yanf M."/>
            <person name="Daum C."/>
            <person name="Ng V."/>
            <person name="Clum A."/>
            <person name="Ohm R."/>
            <person name="Martin F."/>
            <person name="Silar P."/>
            <person name="Natvig D."/>
            <person name="Lalanne C."/>
            <person name="Gautier V."/>
            <person name="Ament-Velasquez S.L."/>
            <person name="Kruys A."/>
            <person name="Hutchinson M.I."/>
            <person name="Powell A.J."/>
            <person name="Barry K."/>
            <person name="Miller A.N."/>
            <person name="Grigoriev I.V."/>
            <person name="Debuchy R."/>
            <person name="Gladieux P."/>
            <person name="Thoren M.H."/>
            <person name="Johannesson H."/>
        </authorList>
    </citation>
    <scope>NUCLEOTIDE SEQUENCE</scope>
    <source>
        <strain evidence="9">CBS 990.96</strain>
    </source>
</reference>
<dbReference type="Gene3D" id="1.20.58.610">
    <property type="entry name" value="Cdc37, Hsp90 binding domain"/>
    <property type="match status" value="1"/>
</dbReference>
<dbReference type="PANTHER" id="PTHR12800">
    <property type="entry name" value="CDC37-RELATED"/>
    <property type="match status" value="1"/>
</dbReference>
<name>A0AAN6YP88_9PEZI</name>
<evidence type="ECO:0000259" key="6">
    <source>
        <dbReference type="SMART" id="SM01069"/>
    </source>
</evidence>
<evidence type="ECO:0000313" key="9">
    <source>
        <dbReference type="EMBL" id="KAK4222135.1"/>
    </source>
</evidence>
<evidence type="ECO:0000256" key="3">
    <source>
        <dbReference type="ARBA" id="ARBA00022490"/>
    </source>
</evidence>
<dbReference type="GO" id="GO:0006457">
    <property type="term" value="P:protein folding"/>
    <property type="evidence" value="ECO:0007669"/>
    <property type="project" value="TreeGrafter"/>
</dbReference>
<reference evidence="9" key="1">
    <citation type="journal article" date="2023" name="Mol. Phylogenet. Evol.">
        <title>Genome-scale phylogeny and comparative genomics of the fungal order Sordariales.</title>
        <authorList>
            <person name="Hensen N."/>
            <person name="Bonometti L."/>
            <person name="Westerberg I."/>
            <person name="Brannstrom I.O."/>
            <person name="Guillou S."/>
            <person name="Cros-Aarteil S."/>
            <person name="Calhoun S."/>
            <person name="Haridas S."/>
            <person name="Kuo A."/>
            <person name="Mondo S."/>
            <person name="Pangilinan J."/>
            <person name="Riley R."/>
            <person name="LaButti K."/>
            <person name="Andreopoulos B."/>
            <person name="Lipzen A."/>
            <person name="Chen C."/>
            <person name="Yan M."/>
            <person name="Daum C."/>
            <person name="Ng V."/>
            <person name="Clum A."/>
            <person name="Steindorff A."/>
            <person name="Ohm R.A."/>
            <person name="Martin F."/>
            <person name="Silar P."/>
            <person name="Natvig D.O."/>
            <person name="Lalanne C."/>
            <person name="Gautier V."/>
            <person name="Ament-Velasquez S.L."/>
            <person name="Kruys A."/>
            <person name="Hutchinson M.I."/>
            <person name="Powell A.J."/>
            <person name="Barry K."/>
            <person name="Miller A.N."/>
            <person name="Grigoriev I.V."/>
            <person name="Debuchy R."/>
            <person name="Gladieux P."/>
            <person name="Hiltunen Thoren M."/>
            <person name="Johannesson H."/>
        </authorList>
    </citation>
    <scope>NUCLEOTIDE SEQUENCE</scope>
    <source>
        <strain evidence="9">CBS 990.96</strain>
    </source>
</reference>
<comment type="subcellular location">
    <subcellularLocation>
        <location evidence="1">Cytoplasm</location>
    </subcellularLocation>
</comment>
<keyword evidence="3" id="KW-0963">Cytoplasm</keyword>
<evidence type="ECO:0000256" key="1">
    <source>
        <dbReference type="ARBA" id="ARBA00004496"/>
    </source>
</evidence>
<accession>A0AAN6YP88</accession>
<dbReference type="PANTHER" id="PTHR12800:SF4">
    <property type="entry name" value="HSP90 CO-CHAPERONE CDC37"/>
    <property type="match status" value="1"/>
</dbReference>
<evidence type="ECO:0000259" key="7">
    <source>
        <dbReference type="SMART" id="SM01070"/>
    </source>
</evidence>
<dbReference type="InterPro" id="IPR013873">
    <property type="entry name" value="Cdc37_C"/>
</dbReference>
<feature type="domain" description="Cdc37 N-terminal" evidence="8">
    <location>
        <begin position="2"/>
        <end position="176"/>
    </location>
</feature>
<dbReference type="Pfam" id="PF03234">
    <property type="entry name" value="CDC37_N"/>
    <property type="match status" value="1"/>
</dbReference>
<dbReference type="Proteomes" id="UP001301958">
    <property type="component" value="Unassembled WGS sequence"/>
</dbReference>
<dbReference type="SMART" id="SM01071">
    <property type="entry name" value="CDC37_N"/>
    <property type="match status" value="1"/>
</dbReference>
<dbReference type="InterPro" id="IPR004918">
    <property type="entry name" value="Cdc37"/>
</dbReference>
<organism evidence="9 10">
    <name type="scientific">Podospora fimiseda</name>
    <dbReference type="NCBI Taxonomy" id="252190"/>
    <lineage>
        <taxon>Eukaryota</taxon>
        <taxon>Fungi</taxon>
        <taxon>Dikarya</taxon>
        <taxon>Ascomycota</taxon>
        <taxon>Pezizomycotina</taxon>
        <taxon>Sordariomycetes</taxon>
        <taxon>Sordariomycetidae</taxon>
        <taxon>Sordariales</taxon>
        <taxon>Podosporaceae</taxon>
        <taxon>Podospora</taxon>
    </lineage>
</organism>
<evidence type="ECO:0000256" key="4">
    <source>
        <dbReference type="ARBA" id="ARBA00023186"/>
    </source>
</evidence>
<dbReference type="AlphaFoldDB" id="A0AAN6YP88"/>
<dbReference type="Pfam" id="PF08564">
    <property type="entry name" value="CDC37_C"/>
    <property type="match status" value="1"/>
</dbReference>
<evidence type="ECO:0000256" key="2">
    <source>
        <dbReference type="ARBA" id="ARBA00006222"/>
    </source>
</evidence>
<gene>
    <name evidence="9" type="ORF">QBC38DRAFT_504295</name>
</gene>
<dbReference type="SUPFAM" id="SSF101391">
    <property type="entry name" value="Hsp90 co-chaperone CDC37"/>
    <property type="match status" value="1"/>
</dbReference>
<dbReference type="GO" id="GO:0019901">
    <property type="term" value="F:protein kinase binding"/>
    <property type="evidence" value="ECO:0007669"/>
    <property type="project" value="InterPro"/>
</dbReference>
<feature type="domain" description="Cdc37 C-terminal" evidence="6">
    <location>
        <begin position="354"/>
        <end position="467"/>
    </location>
</feature>
<dbReference type="GO" id="GO:0051087">
    <property type="term" value="F:protein-folding chaperone binding"/>
    <property type="evidence" value="ECO:0007669"/>
    <property type="project" value="TreeGrafter"/>
</dbReference>
<protein>
    <recommendedName>
        <fullName evidence="5">Hsp90 chaperone protein kinase-targeting subunit</fullName>
    </recommendedName>
</protein>
<feature type="domain" description="Cdc37 Hsp90 binding" evidence="7">
    <location>
        <begin position="176"/>
        <end position="339"/>
    </location>
</feature>
<evidence type="ECO:0000259" key="8">
    <source>
        <dbReference type="SMART" id="SM01071"/>
    </source>
</evidence>
<evidence type="ECO:0000313" key="10">
    <source>
        <dbReference type="Proteomes" id="UP001301958"/>
    </source>
</evidence>
<keyword evidence="4" id="KW-0143">Chaperone</keyword>
<dbReference type="GO" id="GO:0005737">
    <property type="term" value="C:cytoplasm"/>
    <property type="evidence" value="ECO:0007669"/>
    <property type="project" value="UniProtKB-SubCell"/>
</dbReference>
<dbReference type="Pfam" id="PF08565">
    <property type="entry name" value="CDC37_M"/>
    <property type="match status" value="1"/>
</dbReference>
<proteinExistence type="inferred from homology"/>
<dbReference type="GO" id="GO:0051082">
    <property type="term" value="F:unfolded protein binding"/>
    <property type="evidence" value="ECO:0007669"/>
    <property type="project" value="TreeGrafter"/>
</dbReference>
<dbReference type="InterPro" id="IPR038189">
    <property type="entry name" value="Cdc37_Hsp90-bd_sf"/>
</dbReference>
<dbReference type="GO" id="GO:0031072">
    <property type="term" value="F:heat shock protein binding"/>
    <property type="evidence" value="ECO:0007669"/>
    <property type="project" value="TreeGrafter"/>
</dbReference>
<comment type="similarity">
    <text evidence="2">Belongs to the CDC37 family.</text>
</comment>
<dbReference type="InterPro" id="IPR013855">
    <property type="entry name" value="Cdc37_N_dom"/>
</dbReference>
<dbReference type="SMART" id="SM01069">
    <property type="entry name" value="CDC37_C"/>
    <property type="match status" value="1"/>
</dbReference>
<dbReference type="SMART" id="SM01070">
    <property type="entry name" value="CDC37_M"/>
    <property type="match status" value="1"/>
</dbReference>
<keyword evidence="10" id="KW-1185">Reference proteome</keyword>